<evidence type="ECO:0000313" key="1">
    <source>
        <dbReference type="EMBL" id="GJT46047.1"/>
    </source>
</evidence>
<sequence length="93" mass="10440">MDITDDEDVKFFIDCASDSTDGIPHLKNANVMEGGHDNIMPTQEYVRKINEDVSEDDHFTLGPWLSAVVYLHGEGVMASGCLGDMKKNYKWET</sequence>
<proteinExistence type="predicted"/>
<protein>
    <submittedName>
        <fullName evidence="1">Uncharacterized protein</fullName>
    </submittedName>
</protein>
<comment type="caution">
    <text evidence="1">The sequence shown here is derived from an EMBL/GenBank/DDBJ whole genome shotgun (WGS) entry which is preliminary data.</text>
</comment>
<name>A0ABQ5E5A5_9ASTR</name>
<gene>
    <name evidence="1" type="ORF">Tco_0954762</name>
</gene>
<dbReference type="Proteomes" id="UP001151760">
    <property type="component" value="Unassembled WGS sequence"/>
</dbReference>
<organism evidence="1 2">
    <name type="scientific">Tanacetum coccineum</name>
    <dbReference type="NCBI Taxonomy" id="301880"/>
    <lineage>
        <taxon>Eukaryota</taxon>
        <taxon>Viridiplantae</taxon>
        <taxon>Streptophyta</taxon>
        <taxon>Embryophyta</taxon>
        <taxon>Tracheophyta</taxon>
        <taxon>Spermatophyta</taxon>
        <taxon>Magnoliopsida</taxon>
        <taxon>eudicotyledons</taxon>
        <taxon>Gunneridae</taxon>
        <taxon>Pentapetalae</taxon>
        <taxon>asterids</taxon>
        <taxon>campanulids</taxon>
        <taxon>Asterales</taxon>
        <taxon>Asteraceae</taxon>
        <taxon>Asteroideae</taxon>
        <taxon>Anthemideae</taxon>
        <taxon>Anthemidinae</taxon>
        <taxon>Tanacetum</taxon>
    </lineage>
</organism>
<keyword evidence="2" id="KW-1185">Reference proteome</keyword>
<accession>A0ABQ5E5A5</accession>
<reference evidence="1" key="2">
    <citation type="submission" date="2022-01" db="EMBL/GenBank/DDBJ databases">
        <authorList>
            <person name="Yamashiro T."/>
            <person name="Shiraishi A."/>
            <person name="Satake H."/>
            <person name="Nakayama K."/>
        </authorList>
    </citation>
    <scope>NUCLEOTIDE SEQUENCE</scope>
</reference>
<reference evidence="1" key="1">
    <citation type="journal article" date="2022" name="Int. J. Mol. Sci.">
        <title>Draft Genome of Tanacetum Coccineum: Genomic Comparison of Closely Related Tanacetum-Family Plants.</title>
        <authorList>
            <person name="Yamashiro T."/>
            <person name="Shiraishi A."/>
            <person name="Nakayama K."/>
            <person name="Satake H."/>
        </authorList>
    </citation>
    <scope>NUCLEOTIDE SEQUENCE</scope>
</reference>
<evidence type="ECO:0000313" key="2">
    <source>
        <dbReference type="Proteomes" id="UP001151760"/>
    </source>
</evidence>
<dbReference type="EMBL" id="BQNB010015951">
    <property type="protein sequence ID" value="GJT46047.1"/>
    <property type="molecule type" value="Genomic_DNA"/>
</dbReference>